<evidence type="ECO:0000256" key="4">
    <source>
        <dbReference type="ARBA" id="ARBA00035223"/>
    </source>
</evidence>
<dbReference type="EMBL" id="LR023163">
    <property type="protein sequence ID" value="SVE92782.1"/>
    <property type="molecule type" value="mRNA"/>
</dbReference>
<dbReference type="InterPro" id="IPR002672">
    <property type="entry name" value="Ribosomal_eL28"/>
</dbReference>
<dbReference type="GO" id="GO:1990904">
    <property type="term" value="C:ribonucleoprotein complex"/>
    <property type="evidence" value="ECO:0007669"/>
    <property type="project" value="UniProtKB-KW"/>
</dbReference>
<evidence type="ECO:0000256" key="3">
    <source>
        <dbReference type="ARBA" id="ARBA00023274"/>
    </source>
</evidence>
<comment type="similarity">
    <text evidence="1">Belongs to the eukaryotic ribosomal protein eL28 family.</text>
</comment>
<name>A0A4Y7NI34_9CRUS</name>
<gene>
    <name evidence="7" type="primary">EOG090X0JNN</name>
</gene>
<evidence type="ECO:0000256" key="1">
    <source>
        <dbReference type="ARBA" id="ARBA00007926"/>
    </source>
</evidence>
<dbReference type="FunFam" id="3.30.390.110:FF:000002">
    <property type="entry name" value="60S ribosomal protein L28"/>
    <property type="match status" value="1"/>
</dbReference>
<dbReference type="GO" id="GO:0005840">
    <property type="term" value="C:ribosome"/>
    <property type="evidence" value="ECO:0007669"/>
    <property type="project" value="UniProtKB-KW"/>
</dbReference>
<evidence type="ECO:0000256" key="5">
    <source>
        <dbReference type="ARBA" id="ARBA00035330"/>
    </source>
</evidence>
<keyword evidence="3" id="KW-0687">Ribonucleoprotein</keyword>
<sequence length="138" mass="15784">MSSSQLQWAITRNTSSFMMKKRNISQPFSREPLHLTNRHCFKYNTMIHKNVIAVQPAKDKNGFVVLTKSKRKGFKPKQSFVRSQIKGGARHTLAKLRNIMKAGYRKDCRTAALKKASAIIRSEKVRTPKKGKPVKKAE</sequence>
<protein>
    <recommendedName>
        <fullName evidence="4">Large ribosomal subunit protein eL28</fullName>
    </recommendedName>
    <alternativeName>
        <fullName evidence="5">60S ribosomal protein L28</fullName>
    </alternativeName>
</protein>
<dbReference type="InterPro" id="IPR029004">
    <property type="entry name" value="Ribosomal_eL28/Mak16"/>
</dbReference>
<dbReference type="GO" id="GO:0003735">
    <property type="term" value="F:structural constituent of ribosome"/>
    <property type="evidence" value="ECO:0007669"/>
    <property type="project" value="InterPro"/>
</dbReference>
<dbReference type="PANTHER" id="PTHR10544">
    <property type="entry name" value="60S RIBOSOMAL PROTEIN L28"/>
    <property type="match status" value="1"/>
</dbReference>
<accession>A0A4Y7NI34</accession>
<evidence type="ECO:0000256" key="2">
    <source>
        <dbReference type="ARBA" id="ARBA00022980"/>
    </source>
</evidence>
<dbReference type="GO" id="GO:0006412">
    <property type="term" value="P:translation"/>
    <property type="evidence" value="ECO:0007669"/>
    <property type="project" value="InterPro"/>
</dbReference>
<feature type="domain" description="Ribosomal eL28/Mak16" evidence="6">
    <location>
        <begin position="6"/>
        <end position="122"/>
    </location>
</feature>
<proteinExistence type="evidence at transcript level"/>
<keyword evidence="2" id="KW-0689">Ribosomal protein</keyword>
<dbReference type="Gene3D" id="3.30.390.110">
    <property type="match status" value="1"/>
</dbReference>
<reference evidence="7" key="1">
    <citation type="submission" date="2018-08" db="EMBL/GenBank/DDBJ databases">
        <authorList>
            <person name="Cornetti L."/>
        </authorList>
    </citation>
    <scope>NUCLEOTIDE SEQUENCE</scope>
    <source>
        <strain evidence="7">CH-H-2</strain>
    </source>
</reference>
<dbReference type="Pfam" id="PF01778">
    <property type="entry name" value="Ribosomal_L28e"/>
    <property type="match status" value="1"/>
</dbReference>
<organism evidence="7">
    <name type="scientific">Megafenestra aurita</name>
    <dbReference type="NCBI Taxonomy" id="2291010"/>
    <lineage>
        <taxon>Eukaryota</taxon>
        <taxon>Metazoa</taxon>
        <taxon>Ecdysozoa</taxon>
        <taxon>Arthropoda</taxon>
        <taxon>Crustacea</taxon>
        <taxon>Branchiopoda</taxon>
        <taxon>Diplostraca</taxon>
        <taxon>Cladocera</taxon>
        <taxon>Anomopoda</taxon>
        <taxon>Daphniidae</taxon>
        <taxon>Megafenestra</taxon>
    </lineage>
</organism>
<evidence type="ECO:0000313" key="7">
    <source>
        <dbReference type="EMBL" id="SVE92782.1"/>
    </source>
</evidence>
<evidence type="ECO:0000259" key="6">
    <source>
        <dbReference type="Pfam" id="PF01778"/>
    </source>
</evidence>
<dbReference type="AlphaFoldDB" id="A0A4Y7NI34"/>